<dbReference type="InterPro" id="IPR046348">
    <property type="entry name" value="SIS_dom_sf"/>
</dbReference>
<keyword evidence="4" id="KW-1185">Reference proteome</keyword>
<dbReference type="Gene3D" id="3.40.50.10490">
    <property type="entry name" value="Glucose-6-phosphate isomerase like protein, domain 1"/>
    <property type="match status" value="3"/>
</dbReference>
<accession>A0ABV6A6G2</accession>
<dbReference type="EMBL" id="JBHLZU010000027">
    <property type="protein sequence ID" value="MFB9908711.1"/>
    <property type="molecule type" value="Genomic_DNA"/>
</dbReference>
<protein>
    <submittedName>
        <fullName evidence="3">SIS domain-containing protein</fullName>
        <ecNumber evidence="3">3.5.-.-</ecNumber>
    </submittedName>
</protein>
<dbReference type="EC" id="3.5.-.-" evidence="3"/>
<evidence type="ECO:0000313" key="4">
    <source>
        <dbReference type="Proteomes" id="UP001589693"/>
    </source>
</evidence>
<keyword evidence="1" id="KW-0677">Repeat</keyword>
<sequence length="300" mass="31541">MTEPPFVVTEIASQPECWRRAAGLAGGLTGELPASGGHVAAVGCGTSWFIAQAYASLREAAGHGPTDAFAASEFPTGRTYDRVVAITRSGTTTEVLALLRELRGTVPTLALTADPATPVMDLADDVVVLDFADERSVVQTRFATTALALLRASIGESLDGAIADAERALAFPLAPELLEAEQFTFLGRGWTCGLAQEAGLKMREAACAWTEAYPAMEYRHGPISITGPRRVAWMLGEPPTGLADDVAATGGLFLAADGDPMAELVKIQRLAVAIARARGLDPDNPRHLTRSVILDDKAAS</sequence>
<dbReference type="RefSeq" id="WP_377860657.1">
    <property type="nucleotide sequence ID" value="NZ_JBHLZU010000027.1"/>
</dbReference>
<reference evidence="3 4" key="1">
    <citation type="submission" date="2024-09" db="EMBL/GenBank/DDBJ databases">
        <authorList>
            <person name="Sun Q."/>
            <person name="Mori K."/>
        </authorList>
    </citation>
    <scope>NUCLEOTIDE SEQUENCE [LARGE SCALE GENOMIC DNA]</scope>
    <source>
        <strain evidence="3 4">TBRC 7907</strain>
    </source>
</reference>
<evidence type="ECO:0000259" key="2">
    <source>
        <dbReference type="PROSITE" id="PS51464"/>
    </source>
</evidence>
<dbReference type="PANTHER" id="PTHR10937">
    <property type="entry name" value="GLUCOSAMINE--FRUCTOSE-6-PHOSPHATE AMINOTRANSFERASE, ISOMERIZING"/>
    <property type="match status" value="1"/>
</dbReference>
<feature type="domain" description="SIS" evidence="2">
    <location>
        <begin position="29"/>
        <end position="168"/>
    </location>
</feature>
<dbReference type="InterPro" id="IPR035466">
    <property type="entry name" value="GlmS/AgaS_SIS"/>
</dbReference>
<dbReference type="CDD" id="cd05009">
    <property type="entry name" value="SIS_GlmS_GlmD_2"/>
    <property type="match status" value="1"/>
</dbReference>
<dbReference type="Proteomes" id="UP001589693">
    <property type="component" value="Unassembled WGS sequence"/>
</dbReference>
<dbReference type="InterPro" id="IPR035490">
    <property type="entry name" value="GlmS/FrlB_SIS"/>
</dbReference>
<name>A0ABV6A6G2_9PSEU</name>
<dbReference type="SUPFAM" id="SSF53697">
    <property type="entry name" value="SIS domain"/>
    <property type="match status" value="1"/>
</dbReference>
<dbReference type="PROSITE" id="PS51464">
    <property type="entry name" value="SIS"/>
    <property type="match status" value="1"/>
</dbReference>
<comment type="caution">
    <text evidence="3">The sequence shown here is derived from an EMBL/GenBank/DDBJ whole genome shotgun (WGS) entry which is preliminary data.</text>
</comment>
<keyword evidence="3" id="KW-0378">Hydrolase</keyword>
<evidence type="ECO:0000313" key="3">
    <source>
        <dbReference type="EMBL" id="MFB9908711.1"/>
    </source>
</evidence>
<dbReference type="InterPro" id="IPR001347">
    <property type="entry name" value="SIS_dom"/>
</dbReference>
<gene>
    <name evidence="3" type="ORF">ACFFQA_32645</name>
</gene>
<dbReference type="CDD" id="cd05008">
    <property type="entry name" value="SIS_GlmS_GlmD_1"/>
    <property type="match status" value="1"/>
</dbReference>
<evidence type="ECO:0000256" key="1">
    <source>
        <dbReference type="ARBA" id="ARBA00022737"/>
    </source>
</evidence>
<dbReference type="GO" id="GO:0016787">
    <property type="term" value="F:hydrolase activity"/>
    <property type="evidence" value="ECO:0007669"/>
    <property type="project" value="UniProtKB-KW"/>
</dbReference>
<organism evidence="3 4">
    <name type="scientific">Allokutzneria oryzae</name>
    <dbReference type="NCBI Taxonomy" id="1378989"/>
    <lineage>
        <taxon>Bacteria</taxon>
        <taxon>Bacillati</taxon>
        <taxon>Actinomycetota</taxon>
        <taxon>Actinomycetes</taxon>
        <taxon>Pseudonocardiales</taxon>
        <taxon>Pseudonocardiaceae</taxon>
        <taxon>Allokutzneria</taxon>
    </lineage>
</organism>
<proteinExistence type="predicted"/>